<gene>
    <name evidence="2" type="ORF">CPT_Sansa51</name>
</gene>
<evidence type="ECO:0000313" key="3">
    <source>
        <dbReference type="Proteomes" id="UP000225322"/>
    </source>
</evidence>
<evidence type="ECO:0000313" key="2">
    <source>
        <dbReference type="EMBL" id="AKU43455.1"/>
    </source>
</evidence>
<dbReference type="EMBL" id="KT001913">
    <property type="protein sequence ID" value="AKU43455.1"/>
    <property type="molecule type" value="Genomic_DNA"/>
</dbReference>
<name>A0A0K1LMV6_9CAUD</name>
<reference evidence="2 3" key="1">
    <citation type="journal article" date="2015" name="Genome Announc.">
        <title>Complete Genome Sequence of Caulobacter crescentus Siphophage Sansa.</title>
        <authorList>
            <person name="Vara L."/>
            <person name="Kane A.A."/>
            <person name="Cahill J.L."/>
            <person name="Rasche E.S."/>
            <person name="Kuty Everett G.F."/>
        </authorList>
    </citation>
    <scope>NUCLEOTIDE SEQUENCE [LARGE SCALE GENOMIC DNA]</scope>
</reference>
<keyword evidence="3" id="KW-1185">Reference proteome</keyword>
<accession>A0A0K1LMV6</accession>
<protein>
    <submittedName>
        <fullName evidence="2">I-spanin</fullName>
    </submittedName>
</protein>
<evidence type="ECO:0000256" key="1">
    <source>
        <dbReference type="SAM" id="Coils"/>
    </source>
</evidence>
<keyword evidence="1" id="KW-0175">Coiled coil</keyword>
<proteinExistence type="predicted"/>
<feature type="coiled-coil region" evidence="1">
    <location>
        <begin position="48"/>
        <end position="75"/>
    </location>
</feature>
<sequence>MFGIKTIATGLAVGALLGGGGTLALGGGALAIWNKTPFSATQKLKSTREDLVKVKADLEIALQVAEDRRIAIEARDKQALEVAKADAGDASTTAAAWGAQCSAAFNAGVSAGRRICNASSPNSGSGQPAAGGVLPSFRSEFEAERYTPAASRVPGAGQR</sequence>
<dbReference type="Proteomes" id="UP000225322">
    <property type="component" value="Segment"/>
</dbReference>
<organism evidence="2 3">
    <name type="scientific">Caulobacter phage Sansa</name>
    <dbReference type="NCBI Taxonomy" id="1675600"/>
    <lineage>
        <taxon>Viruses</taxon>
        <taxon>Duplodnaviria</taxon>
        <taxon>Heunggongvirae</taxon>
        <taxon>Uroviricota</taxon>
        <taxon>Caudoviricetes</taxon>
        <taxon>Sansavirus</taxon>
        <taxon>Sansavirus sansa</taxon>
        <taxon>Caulobacter virus Sansa</taxon>
    </lineage>
</organism>